<dbReference type="PANTHER" id="PTHR42711">
    <property type="entry name" value="ABC TRANSPORTER ATP-BINDING PROTEIN"/>
    <property type="match status" value="1"/>
</dbReference>
<dbReference type="InterPro" id="IPR003593">
    <property type="entry name" value="AAA+_ATPase"/>
</dbReference>
<dbReference type="SMART" id="SM00382">
    <property type="entry name" value="AAA"/>
    <property type="match status" value="1"/>
</dbReference>
<comment type="subcellular location">
    <subcellularLocation>
        <location evidence="1">Cell membrane</location>
        <topology evidence="1">Peripheral membrane protein</topology>
    </subcellularLocation>
</comment>
<evidence type="ECO:0000256" key="6">
    <source>
        <dbReference type="ARBA" id="ARBA00023251"/>
    </source>
</evidence>
<organism evidence="8 10">
    <name type="scientific">Streptomyces nodosus</name>
    <dbReference type="NCBI Taxonomy" id="40318"/>
    <lineage>
        <taxon>Bacteria</taxon>
        <taxon>Bacillati</taxon>
        <taxon>Actinomycetota</taxon>
        <taxon>Actinomycetes</taxon>
        <taxon>Kitasatosporales</taxon>
        <taxon>Streptomycetaceae</taxon>
        <taxon>Streptomyces</taxon>
    </lineage>
</organism>
<comment type="similarity">
    <text evidence="2">Belongs to the ABC transporter superfamily.</text>
</comment>
<dbReference type="STRING" id="40318.SNOD_00750"/>
<evidence type="ECO:0000259" key="7">
    <source>
        <dbReference type="PROSITE" id="PS50893"/>
    </source>
</evidence>
<dbReference type="PANTHER" id="PTHR42711:SF5">
    <property type="entry name" value="ABC TRANSPORTER ATP-BINDING PROTEIN NATA"/>
    <property type="match status" value="1"/>
</dbReference>
<accession>A0A0B5D6B1</accession>
<evidence type="ECO:0000313" key="11">
    <source>
        <dbReference type="Proteomes" id="UP000325763"/>
    </source>
</evidence>
<keyword evidence="6" id="KW-0046">Antibiotic resistance</keyword>
<dbReference type="GO" id="GO:0005524">
    <property type="term" value="F:ATP binding"/>
    <property type="evidence" value="ECO:0007669"/>
    <property type="project" value="UniProtKB-KW"/>
</dbReference>
<sequence length="317" mass="34253">MNAVVTEALTRSYPGKRSDATPFVALDHVDLRIDEGEVHGLLGPNGAGKTTLCRILSTVLCPTSGTARVFGHDVDIAPNEVRRIVGVVFGGERGLYGRLTCKQNLRFWAALYGLHGSALRARVDELLERTGLANRADDRVDTMSRGMKQRLHIARGMVADPPLLIFDEPTAGLDPISARDFRALVTDLRGSGHTIILATHDMTEAEALCDRVTFIDRGRVIATENTIGIRNLVARVDAVEARQVPPDIVVGLRGVSGVRAVEQAADDSIRVLTDSETTTRAVLTFLLEAGVSQLNTPGPTLADVYLSLIEDRGMAVR</sequence>
<dbReference type="HOGENOM" id="CLU_000604_1_2_11"/>
<evidence type="ECO:0000313" key="9">
    <source>
        <dbReference type="EMBL" id="QEV43007.1"/>
    </source>
</evidence>
<dbReference type="AlphaFoldDB" id="A0A0B5D6B1"/>
<evidence type="ECO:0000256" key="2">
    <source>
        <dbReference type="ARBA" id="ARBA00005417"/>
    </source>
</evidence>
<protein>
    <submittedName>
        <fullName evidence="8 9">ABC transporter</fullName>
    </submittedName>
</protein>
<dbReference type="KEGG" id="snq:CP978_01110"/>
<dbReference type="GO" id="GO:0046677">
    <property type="term" value="P:response to antibiotic"/>
    <property type="evidence" value="ECO:0007669"/>
    <property type="project" value="UniProtKB-KW"/>
</dbReference>
<name>A0A0B5D6B1_9ACTN</name>
<feature type="domain" description="ABC transporter" evidence="7">
    <location>
        <begin position="4"/>
        <end position="242"/>
    </location>
</feature>
<dbReference type="Gene3D" id="3.40.50.300">
    <property type="entry name" value="P-loop containing nucleotide triphosphate hydrolases"/>
    <property type="match status" value="1"/>
</dbReference>
<dbReference type="Proteomes" id="UP000031526">
    <property type="component" value="Chromosome"/>
</dbReference>
<dbReference type="InterPro" id="IPR027417">
    <property type="entry name" value="P-loop_NTPase"/>
</dbReference>
<evidence type="ECO:0000256" key="4">
    <source>
        <dbReference type="ARBA" id="ARBA00022741"/>
    </source>
</evidence>
<evidence type="ECO:0000313" key="10">
    <source>
        <dbReference type="Proteomes" id="UP000031526"/>
    </source>
</evidence>
<dbReference type="GO" id="GO:0016887">
    <property type="term" value="F:ATP hydrolysis activity"/>
    <property type="evidence" value="ECO:0007669"/>
    <property type="project" value="InterPro"/>
</dbReference>
<dbReference type="PROSITE" id="PS50893">
    <property type="entry name" value="ABC_TRANSPORTER_2"/>
    <property type="match status" value="1"/>
</dbReference>
<dbReference type="OrthoDB" id="9804819at2"/>
<evidence type="ECO:0000256" key="5">
    <source>
        <dbReference type="ARBA" id="ARBA00022840"/>
    </source>
</evidence>
<proteinExistence type="inferred from homology"/>
<dbReference type="RefSeq" id="WP_043447862.1">
    <property type="nucleotide sequence ID" value="NZ_CP009313.1"/>
</dbReference>
<keyword evidence="3" id="KW-0813">Transport</keyword>
<dbReference type="SUPFAM" id="SSF52540">
    <property type="entry name" value="P-loop containing nucleoside triphosphate hydrolases"/>
    <property type="match status" value="1"/>
</dbReference>
<dbReference type="EMBL" id="CP009313">
    <property type="protein sequence ID" value="AJE38778.1"/>
    <property type="molecule type" value="Genomic_DNA"/>
</dbReference>
<dbReference type="GO" id="GO:0005886">
    <property type="term" value="C:plasma membrane"/>
    <property type="evidence" value="ECO:0007669"/>
    <property type="project" value="UniProtKB-SubCell"/>
</dbReference>
<reference evidence="8 10" key="2">
    <citation type="journal article" date="2016" name="Appl. Microbiol. Biotechnol.">
        <title>Exploiting the genome sequence of Streptomyces nodosus for enhanced antibiotic production.</title>
        <authorList>
            <person name="Sweeney P."/>
            <person name="Murphy C.D."/>
            <person name="Caffrey P."/>
        </authorList>
    </citation>
    <scope>NUCLEOTIDE SEQUENCE [LARGE SCALE GENOMIC DNA]</scope>
    <source>
        <strain evidence="8 10">ATCC 14899</strain>
    </source>
</reference>
<dbReference type="InterPro" id="IPR050763">
    <property type="entry name" value="ABC_transporter_ATP-binding"/>
</dbReference>
<reference evidence="10" key="1">
    <citation type="submission" date="2014-09" db="EMBL/GenBank/DDBJ databases">
        <title>Sequence of the Streptomyces nodosus genome.</title>
        <authorList>
            <person name="Sweeney P."/>
            <person name="Stephens N."/>
            <person name="Murphy C."/>
            <person name="Caffrey P."/>
        </authorList>
    </citation>
    <scope>NUCLEOTIDE SEQUENCE [LARGE SCALE GENOMIC DNA]</scope>
    <source>
        <strain evidence="10">ATCC 14899</strain>
    </source>
</reference>
<reference evidence="9 11" key="3">
    <citation type="submission" date="2017-09" db="EMBL/GenBank/DDBJ databases">
        <title>Streptomyces genome completion.</title>
        <authorList>
            <person name="Lee N."/>
            <person name="Cho B.-K."/>
        </authorList>
    </citation>
    <scope>NUCLEOTIDE SEQUENCE [LARGE SCALE GENOMIC DNA]</scope>
    <source>
        <strain evidence="9 11">ATCC 14899</strain>
    </source>
</reference>
<keyword evidence="4" id="KW-0547">Nucleotide-binding</keyword>
<dbReference type="Proteomes" id="UP000325763">
    <property type="component" value="Chromosome"/>
</dbReference>
<dbReference type="EMBL" id="CP023747">
    <property type="protein sequence ID" value="QEV43007.1"/>
    <property type="molecule type" value="Genomic_DNA"/>
</dbReference>
<dbReference type="Pfam" id="PF00005">
    <property type="entry name" value="ABC_tran"/>
    <property type="match status" value="1"/>
</dbReference>
<gene>
    <name evidence="9" type="ORF">CP978_01110</name>
    <name evidence="8" type="ORF">SNOD_00750</name>
</gene>
<dbReference type="InterPro" id="IPR003439">
    <property type="entry name" value="ABC_transporter-like_ATP-bd"/>
</dbReference>
<keyword evidence="10" id="KW-1185">Reference proteome</keyword>
<keyword evidence="5 9" id="KW-0067">ATP-binding</keyword>
<evidence type="ECO:0000256" key="3">
    <source>
        <dbReference type="ARBA" id="ARBA00022448"/>
    </source>
</evidence>
<evidence type="ECO:0000313" key="8">
    <source>
        <dbReference type="EMBL" id="AJE38778.1"/>
    </source>
</evidence>
<evidence type="ECO:0000256" key="1">
    <source>
        <dbReference type="ARBA" id="ARBA00004202"/>
    </source>
</evidence>